<dbReference type="OrthoDB" id="3014581at2759"/>
<dbReference type="PROSITE" id="PS50048">
    <property type="entry name" value="ZN2_CY6_FUNGAL_2"/>
    <property type="match status" value="1"/>
</dbReference>
<name>A0A194V1J8_CYTMA</name>
<feature type="compositionally biased region" description="Basic and acidic residues" evidence="3">
    <location>
        <begin position="99"/>
        <end position="109"/>
    </location>
</feature>
<accession>A0A194V1J8</accession>
<keyword evidence="2" id="KW-0539">Nucleus</keyword>
<dbReference type="PANTHER" id="PTHR31001">
    <property type="entry name" value="UNCHARACTERIZED TRANSCRIPTIONAL REGULATORY PROTEIN"/>
    <property type="match status" value="1"/>
</dbReference>
<evidence type="ECO:0000313" key="6">
    <source>
        <dbReference type="Proteomes" id="UP000078576"/>
    </source>
</evidence>
<sequence length="712" mass="79161">MKRRMSNSTAEANQETPRRRRQPQTSCNFCRSKKLKCDRAQPCFNCTSRGIPCQGQSLPPRSADLGTNASSPDVLERLSRLEKAIFGSASGAAGENDASDQRLNSRSEETPVPQSNRMQRERSAELDYTHGTETPVRDWETFTFRVAGSGEYLFPRQTSVRCIDFPSQEDTLALLEDFLGHTRSYIVHTLHIPTVHTMVHDLYVQLHKGQEVDLGAAALVFSFSAAAAFFWDKEFPSAFNFLIADNAAAQSRAWQGAAFELLEKCQRAALYSLDAIQAMLVLADLIYNIEGLTSRFRYLHSGARAAAYELRLHLVDLPGHESSDNDFLREMKRRIWWYLAATDWVMSVSGGPVDRVYTVNPKHMCVNRPTYIPGSDQLIPSYGEWSEMVMLHINMRIDLGEACRETTDALPLGSGGIETLPYSKAAALDRLYERILDNIPPMVSNDELNSADEIARRIFLQRSLGKLSLHARRARMLRPLLKANHLPQQFDVLRKKCLDSTEVVMDIAYTILSDAIDTSGTTNSHISTSARGNPYRGGLVIHHLFMACAVLAADPALRGGGAEDSPIPDSGTERRRAALANACRLLEKVGEKNTMAASMVQRLVSILRRHHVHGVETGIQGSLVSGVSSRSDQESAQNLRPQVRREPQLMMTDPSAFVASQQQANPPNWNYGIVDPDEQGGIWNDFLGTNPTDDGWQQLFADLDSLSGGGMY</sequence>
<dbReference type="Proteomes" id="UP000078576">
    <property type="component" value="Unassembled WGS sequence"/>
</dbReference>
<gene>
    <name evidence="5" type="ORF">VP1G_05191</name>
</gene>
<comment type="subcellular location">
    <subcellularLocation>
        <location evidence="1">Nucleus</location>
    </subcellularLocation>
</comment>
<dbReference type="SUPFAM" id="SSF57701">
    <property type="entry name" value="Zn2/Cys6 DNA-binding domain"/>
    <property type="match status" value="1"/>
</dbReference>
<feature type="compositionally biased region" description="Polar residues" evidence="3">
    <location>
        <begin position="1"/>
        <end position="15"/>
    </location>
</feature>
<dbReference type="GO" id="GO:0005634">
    <property type="term" value="C:nucleus"/>
    <property type="evidence" value="ECO:0007669"/>
    <property type="project" value="UniProtKB-SubCell"/>
</dbReference>
<dbReference type="InterPro" id="IPR001138">
    <property type="entry name" value="Zn2Cys6_DnaBD"/>
</dbReference>
<dbReference type="InterPro" id="IPR050613">
    <property type="entry name" value="Sec_Metabolite_Reg"/>
</dbReference>
<feature type="region of interest" description="Disordered" evidence="3">
    <location>
        <begin position="1"/>
        <end position="25"/>
    </location>
</feature>
<proteinExistence type="predicted"/>
<dbReference type="GO" id="GO:0000981">
    <property type="term" value="F:DNA-binding transcription factor activity, RNA polymerase II-specific"/>
    <property type="evidence" value="ECO:0007669"/>
    <property type="project" value="InterPro"/>
</dbReference>
<dbReference type="AlphaFoldDB" id="A0A194V1J8"/>
<dbReference type="CDD" id="cd12148">
    <property type="entry name" value="fungal_TF_MHR"/>
    <property type="match status" value="1"/>
</dbReference>
<evidence type="ECO:0000256" key="2">
    <source>
        <dbReference type="ARBA" id="ARBA00023242"/>
    </source>
</evidence>
<evidence type="ECO:0000256" key="3">
    <source>
        <dbReference type="SAM" id="MobiDB-lite"/>
    </source>
</evidence>
<dbReference type="GO" id="GO:0008270">
    <property type="term" value="F:zinc ion binding"/>
    <property type="evidence" value="ECO:0007669"/>
    <property type="project" value="InterPro"/>
</dbReference>
<dbReference type="PANTHER" id="PTHR31001:SF90">
    <property type="entry name" value="CENTROMERE DNA-BINDING PROTEIN COMPLEX CBF3 SUBUNIT B"/>
    <property type="match status" value="1"/>
</dbReference>
<protein>
    <recommendedName>
        <fullName evidence="4">Zn(2)-C6 fungal-type domain-containing protein</fullName>
    </recommendedName>
</protein>
<dbReference type="SMART" id="SM00066">
    <property type="entry name" value="GAL4"/>
    <property type="match status" value="1"/>
</dbReference>
<dbReference type="InterPro" id="IPR036864">
    <property type="entry name" value="Zn2-C6_fun-type_DNA-bd_sf"/>
</dbReference>
<dbReference type="Pfam" id="PF00172">
    <property type="entry name" value="Zn_clus"/>
    <property type="match status" value="1"/>
</dbReference>
<reference evidence="6" key="1">
    <citation type="submission" date="2014-12" db="EMBL/GenBank/DDBJ databases">
        <title>Genome Sequence of Valsa Canker Pathogens Uncovers a Specific Adaption of Colonization on Woody Bark.</title>
        <authorList>
            <person name="Yin Z."/>
            <person name="Liu H."/>
            <person name="Gao X."/>
            <person name="Li Z."/>
            <person name="Song N."/>
            <person name="Ke X."/>
            <person name="Dai Q."/>
            <person name="Wu Y."/>
            <person name="Sun Y."/>
            <person name="Xu J.-R."/>
            <person name="Kang Z.K."/>
            <person name="Wang L."/>
            <person name="Huang L."/>
        </authorList>
    </citation>
    <scope>NUCLEOTIDE SEQUENCE [LARGE SCALE GENOMIC DNA]</scope>
    <source>
        <strain evidence="6">SXYL134</strain>
    </source>
</reference>
<dbReference type="CDD" id="cd00067">
    <property type="entry name" value="GAL4"/>
    <property type="match status" value="1"/>
</dbReference>
<dbReference type="EMBL" id="KN714705">
    <property type="protein sequence ID" value="KUI57825.1"/>
    <property type="molecule type" value="Genomic_DNA"/>
</dbReference>
<evidence type="ECO:0000256" key="1">
    <source>
        <dbReference type="ARBA" id="ARBA00004123"/>
    </source>
</evidence>
<evidence type="ECO:0000259" key="4">
    <source>
        <dbReference type="PROSITE" id="PS50048"/>
    </source>
</evidence>
<organism evidence="5 6">
    <name type="scientific">Cytospora mali</name>
    <name type="common">Apple Valsa canker fungus</name>
    <name type="synonym">Valsa mali</name>
    <dbReference type="NCBI Taxonomy" id="578113"/>
    <lineage>
        <taxon>Eukaryota</taxon>
        <taxon>Fungi</taxon>
        <taxon>Dikarya</taxon>
        <taxon>Ascomycota</taxon>
        <taxon>Pezizomycotina</taxon>
        <taxon>Sordariomycetes</taxon>
        <taxon>Sordariomycetidae</taxon>
        <taxon>Diaporthales</taxon>
        <taxon>Cytosporaceae</taxon>
        <taxon>Cytospora</taxon>
    </lineage>
</organism>
<keyword evidence="6" id="KW-1185">Reference proteome</keyword>
<feature type="domain" description="Zn(2)-C6 fungal-type" evidence="4">
    <location>
        <begin position="26"/>
        <end position="53"/>
    </location>
</feature>
<evidence type="ECO:0000313" key="5">
    <source>
        <dbReference type="EMBL" id="KUI57825.1"/>
    </source>
</evidence>
<dbReference type="STRING" id="694573.A0A194V1J8"/>
<feature type="region of interest" description="Disordered" evidence="3">
    <location>
        <begin position="89"/>
        <end position="124"/>
    </location>
</feature>
<dbReference type="Gene3D" id="4.10.240.10">
    <property type="entry name" value="Zn(2)-C6 fungal-type DNA-binding domain"/>
    <property type="match status" value="1"/>
</dbReference>
<dbReference type="PROSITE" id="PS00463">
    <property type="entry name" value="ZN2_CY6_FUNGAL_1"/>
    <property type="match status" value="1"/>
</dbReference>